<dbReference type="InterPro" id="IPR036397">
    <property type="entry name" value="RNaseH_sf"/>
</dbReference>
<name>A0A1E3UAC2_9FIRM</name>
<accession>A0A1E3UAC2</accession>
<protein>
    <recommendedName>
        <fullName evidence="1">RNase H type-1 domain-containing protein</fullName>
    </recommendedName>
</protein>
<sequence>MEEINIYIETTSKGPRIQMGAYLYLVERKNSEGEPETEGGFCYQMGSENKMVLIALVRALERVEEPASLRVFTRCGYVLHSLQNHRPVQWFKNEWKNAKGKPVHNAELWERVLQAMDLHIYTATDQEHSYREWMQLEMEKKIKEKRNAVQ</sequence>
<dbReference type="GO" id="GO:0004523">
    <property type="term" value="F:RNA-DNA hybrid ribonuclease activity"/>
    <property type="evidence" value="ECO:0007669"/>
    <property type="project" value="InterPro"/>
</dbReference>
<dbReference type="OrthoDB" id="7845843at2"/>
<dbReference type="EMBL" id="MEHA01000027">
    <property type="protein sequence ID" value="ODR45375.1"/>
    <property type="molecule type" value="Genomic_DNA"/>
</dbReference>
<dbReference type="Gene3D" id="3.30.420.10">
    <property type="entry name" value="Ribonuclease H-like superfamily/Ribonuclease H"/>
    <property type="match status" value="1"/>
</dbReference>
<evidence type="ECO:0000313" key="3">
    <source>
        <dbReference type="Proteomes" id="UP000094271"/>
    </source>
</evidence>
<evidence type="ECO:0000313" key="2">
    <source>
        <dbReference type="EMBL" id="ODR45375.1"/>
    </source>
</evidence>
<organism evidence="2 3">
    <name type="scientific">Eisenbergiella tayi</name>
    <dbReference type="NCBI Taxonomy" id="1432052"/>
    <lineage>
        <taxon>Bacteria</taxon>
        <taxon>Bacillati</taxon>
        <taxon>Bacillota</taxon>
        <taxon>Clostridia</taxon>
        <taxon>Lachnospirales</taxon>
        <taxon>Lachnospiraceae</taxon>
        <taxon>Eisenbergiella</taxon>
    </lineage>
</organism>
<dbReference type="AlphaFoldDB" id="A0A1E3UAC2"/>
<dbReference type="SUPFAM" id="SSF53098">
    <property type="entry name" value="Ribonuclease H-like"/>
    <property type="match status" value="1"/>
</dbReference>
<feature type="domain" description="RNase H type-1" evidence="1">
    <location>
        <begin position="1"/>
        <end position="150"/>
    </location>
</feature>
<dbReference type="InterPro" id="IPR012337">
    <property type="entry name" value="RNaseH-like_sf"/>
</dbReference>
<dbReference type="PROSITE" id="PS50879">
    <property type="entry name" value="RNASE_H_1"/>
    <property type="match status" value="1"/>
</dbReference>
<reference evidence="2 3" key="1">
    <citation type="submission" date="2016-08" db="EMBL/GenBank/DDBJ databases">
        <authorList>
            <person name="Seilhamer J.J."/>
        </authorList>
    </citation>
    <scope>NUCLEOTIDE SEQUENCE [LARGE SCALE GENOMIC DNA]</scope>
    <source>
        <strain evidence="2 3">NML150140-1</strain>
    </source>
</reference>
<dbReference type="GO" id="GO:0003676">
    <property type="term" value="F:nucleic acid binding"/>
    <property type="evidence" value="ECO:0007669"/>
    <property type="project" value="InterPro"/>
</dbReference>
<dbReference type="Pfam" id="PF00075">
    <property type="entry name" value="RNase_H"/>
    <property type="match status" value="1"/>
</dbReference>
<evidence type="ECO:0000259" key="1">
    <source>
        <dbReference type="PROSITE" id="PS50879"/>
    </source>
</evidence>
<dbReference type="Proteomes" id="UP000094271">
    <property type="component" value="Unassembled WGS sequence"/>
</dbReference>
<gene>
    <name evidence="2" type="ORF">BEI59_26915</name>
</gene>
<comment type="caution">
    <text evidence="2">The sequence shown here is derived from an EMBL/GenBank/DDBJ whole genome shotgun (WGS) entry which is preliminary data.</text>
</comment>
<dbReference type="InterPro" id="IPR002156">
    <property type="entry name" value="RNaseH_domain"/>
</dbReference>
<proteinExistence type="predicted"/>